<organism evidence="2 3">
    <name type="scientific">Marivirga salinarum</name>
    <dbReference type="NCBI Taxonomy" id="3059078"/>
    <lineage>
        <taxon>Bacteria</taxon>
        <taxon>Pseudomonadati</taxon>
        <taxon>Bacteroidota</taxon>
        <taxon>Cytophagia</taxon>
        <taxon>Cytophagales</taxon>
        <taxon>Marivirgaceae</taxon>
        <taxon>Marivirga</taxon>
    </lineage>
</organism>
<dbReference type="Proteomes" id="UP001230496">
    <property type="component" value="Chromosome"/>
</dbReference>
<dbReference type="EMBL" id="CP129971">
    <property type="protein sequence ID" value="WKK75648.1"/>
    <property type="molecule type" value="Genomic_DNA"/>
</dbReference>
<reference evidence="2 3" key="1">
    <citation type="submission" date="2023-08" db="EMBL/GenBank/DDBJ databases">
        <title>Comparative genomics and taxonomic characterization of three novel marine species of genus Marivirga.</title>
        <authorList>
            <person name="Muhammad N."/>
            <person name="Kim S.-G."/>
        </authorList>
    </citation>
    <scope>NUCLEOTIDE SEQUENCE [LARGE SCALE GENOMIC DNA]</scope>
    <source>
        <strain evidence="2 3">BDSF4-3</strain>
    </source>
</reference>
<name>A0AA49GAP8_9BACT</name>
<feature type="signal peptide" evidence="1">
    <location>
        <begin position="1"/>
        <end position="20"/>
    </location>
</feature>
<accession>A0AA49GAP8</accession>
<dbReference type="AlphaFoldDB" id="A0AA49GAP8"/>
<gene>
    <name evidence="2" type="ORF">QYS49_29915</name>
</gene>
<dbReference type="KEGG" id="msaa:QYS49_29915"/>
<proteinExistence type="predicted"/>
<dbReference type="RefSeq" id="WP_308351151.1">
    <property type="nucleotide sequence ID" value="NZ_CP129971.1"/>
</dbReference>
<evidence type="ECO:0000256" key="1">
    <source>
        <dbReference type="SAM" id="SignalP"/>
    </source>
</evidence>
<sequence>MKKIFFSLFFIALCSLSVSAQDLNMKEMVSKLQTYLNGVEENATIAISDEGVVTYTKRYRDEKNSYRAVFRLSNVKISLEEVKEDNLIEGEPQYYMKFDCENKKEPCIIYTKLSDESSTNSYKFTNFPVWTLENGEDAVNKLKMLKSKF</sequence>
<feature type="chain" id="PRO_5041458172" evidence="1">
    <location>
        <begin position="21"/>
        <end position="149"/>
    </location>
</feature>
<keyword evidence="1" id="KW-0732">Signal</keyword>
<keyword evidence="3" id="KW-1185">Reference proteome</keyword>
<evidence type="ECO:0000313" key="2">
    <source>
        <dbReference type="EMBL" id="WKK75648.1"/>
    </source>
</evidence>
<evidence type="ECO:0000313" key="3">
    <source>
        <dbReference type="Proteomes" id="UP001230496"/>
    </source>
</evidence>
<protein>
    <submittedName>
        <fullName evidence="2">Uncharacterized protein</fullName>
    </submittedName>
</protein>